<dbReference type="PIRSF" id="PIRSF000445">
    <property type="entry name" value="4pyrrol_synth_GluRdtase"/>
    <property type="match status" value="1"/>
</dbReference>
<dbReference type="Pfam" id="PF00745">
    <property type="entry name" value="GlutR_dimer"/>
    <property type="match status" value="1"/>
</dbReference>
<dbReference type="InterPro" id="IPR006151">
    <property type="entry name" value="Shikm_DH/Glu-tRNA_Rdtase"/>
</dbReference>
<evidence type="ECO:0000313" key="19">
    <source>
        <dbReference type="Proteomes" id="UP000237684"/>
    </source>
</evidence>
<dbReference type="RefSeq" id="WP_106380368.1">
    <property type="nucleotide sequence ID" value="NZ_NIGF01000011.1"/>
</dbReference>
<comment type="miscellaneous">
    <text evidence="9">During catalysis, the active site Cys acts as a nucleophile attacking the alpha-carbonyl group of tRNA-bound glutamate with the formation of a thioester intermediate between enzyme and glutamate, and the concomitant release of tRNA(Glu). The thioester intermediate is finally reduced by direct hydride transfer from NADPH, to form the product GSA.</text>
</comment>
<keyword evidence="4 9" id="KW-0521">NADP</keyword>
<dbReference type="Gene3D" id="3.30.460.30">
    <property type="entry name" value="Glutamyl-tRNA reductase, N-terminal domain"/>
    <property type="match status" value="1"/>
</dbReference>
<evidence type="ECO:0000256" key="7">
    <source>
        <dbReference type="ARBA" id="ARBA00047464"/>
    </source>
</evidence>
<evidence type="ECO:0000256" key="13">
    <source>
        <dbReference type="PIRSR" id="PIRSR000445-4"/>
    </source>
</evidence>
<proteinExistence type="inferred from homology"/>
<accession>A0A2S8SRP9</accession>
<feature type="binding site" evidence="9 11">
    <location>
        <position position="120"/>
    </location>
    <ligand>
        <name>substrate</name>
    </ligand>
</feature>
<gene>
    <name evidence="9" type="primary">hemA</name>
    <name evidence="18" type="ORF">B1R32_11144</name>
</gene>
<evidence type="ECO:0000256" key="9">
    <source>
        <dbReference type="HAMAP-Rule" id="MF_00087"/>
    </source>
</evidence>
<evidence type="ECO:0000256" key="4">
    <source>
        <dbReference type="ARBA" id="ARBA00022857"/>
    </source>
</evidence>
<dbReference type="GO" id="GO:0019353">
    <property type="term" value="P:protoporphyrinogen IX biosynthetic process from glutamate"/>
    <property type="evidence" value="ECO:0007669"/>
    <property type="project" value="TreeGrafter"/>
</dbReference>
<name>A0A2S8SRP9_9BACT</name>
<dbReference type="InParanoid" id="A0A2S8SRP9"/>
<evidence type="ECO:0000313" key="18">
    <source>
        <dbReference type="EMBL" id="PQV63483.1"/>
    </source>
</evidence>
<comment type="similarity">
    <text evidence="2 9 14">Belongs to the glutamyl-tRNA reductase family.</text>
</comment>
<evidence type="ECO:0000256" key="11">
    <source>
        <dbReference type="PIRSR" id="PIRSR000445-2"/>
    </source>
</evidence>
<dbReference type="OrthoDB" id="110209at2"/>
<reference evidence="18 19" key="1">
    <citation type="journal article" date="2018" name="Syst. Appl. Microbiol.">
        <title>Abditibacterium utsteinense sp. nov., the first cultivated member of candidate phylum FBP, isolated from ice-free Antarctic soil samples.</title>
        <authorList>
            <person name="Tahon G."/>
            <person name="Tytgat B."/>
            <person name="Lebbe L."/>
            <person name="Carlier A."/>
            <person name="Willems A."/>
        </authorList>
    </citation>
    <scope>NUCLEOTIDE SEQUENCE [LARGE SCALE GENOMIC DNA]</scope>
    <source>
        <strain evidence="18 19">LMG 29911</strain>
    </source>
</reference>
<dbReference type="FunFam" id="3.30.460.30:FF:000001">
    <property type="entry name" value="Glutamyl-tRNA reductase"/>
    <property type="match status" value="1"/>
</dbReference>
<dbReference type="InterPro" id="IPR018214">
    <property type="entry name" value="GluRdtase_CS"/>
</dbReference>
<dbReference type="AlphaFoldDB" id="A0A2S8SRP9"/>
<dbReference type="InterPro" id="IPR036291">
    <property type="entry name" value="NAD(P)-bd_dom_sf"/>
</dbReference>
<evidence type="ECO:0000256" key="10">
    <source>
        <dbReference type="PIRSR" id="PIRSR000445-1"/>
    </source>
</evidence>
<dbReference type="NCBIfam" id="TIGR01035">
    <property type="entry name" value="hemA"/>
    <property type="match status" value="1"/>
</dbReference>
<evidence type="ECO:0000259" key="15">
    <source>
        <dbReference type="Pfam" id="PF00745"/>
    </source>
</evidence>
<keyword evidence="5 9" id="KW-0560">Oxidoreductase</keyword>
<dbReference type="EMBL" id="NIGF01000011">
    <property type="protein sequence ID" value="PQV63483.1"/>
    <property type="molecule type" value="Genomic_DNA"/>
</dbReference>
<dbReference type="GO" id="GO:0008883">
    <property type="term" value="F:glutamyl-tRNA reductase activity"/>
    <property type="evidence" value="ECO:0007669"/>
    <property type="project" value="UniProtKB-UniRule"/>
</dbReference>
<evidence type="ECO:0000256" key="5">
    <source>
        <dbReference type="ARBA" id="ARBA00023002"/>
    </source>
</evidence>
<evidence type="ECO:0000256" key="12">
    <source>
        <dbReference type="PIRSR" id="PIRSR000445-3"/>
    </source>
</evidence>
<feature type="domain" description="Glutamyl-tRNA reductase N-terminal" evidence="17">
    <location>
        <begin position="7"/>
        <end position="156"/>
    </location>
</feature>
<protein>
    <recommendedName>
        <fullName evidence="8 9">Glutamyl-tRNA reductase</fullName>
        <shortName evidence="9">GluTR</shortName>
        <ecNumber evidence="3 9">1.2.1.70</ecNumber>
    </recommendedName>
</protein>
<evidence type="ECO:0000256" key="14">
    <source>
        <dbReference type="RuleBase" id="RU000584"/>
    </source>
</evidence>
<keyword evidence="6 9" id="KW-0627">Porphyrin biosynthesis</keyword>
<dbReference type="SUPFAM" id="SSF69075">
    <property type="entry name" value="Glutamyl tRNA-reductase dimerization domain"/>
    <property type="match status" value="1"/>
</dbReference>
<organism evidence="18 19">
    <name type="scientific">Abditibacterium utsteinense</name>
    <dbReference type="NCBI Taxonomy" id="1960156"/>
    <lineage>
        <taxon>Bacteria</taxon>
        <taxon>Pseudomonadati</taxon>
        <taxon>Abditibacteriota</taxon>
        <taxon>Abditibacteriia</taxon>
        <taxon>Abditibacteriales</taxon>
        <taxon>Abditibacteriaceae</taxon>
        <taxon>Abditibacterium</taxon>
    </lineage>
</organism>
<comment type="pathway">
    <text evidence="1 9 14">Porphyrin-containing compound metabolism; protoporphyrin-IX biosynthesis; 5-aminolevulinate from L-glutamyl-tRNA(Glu): step 1/2.</text>
</comment>
<dbReference type="HAMAP" id="MF_00087">
    <property type="entry name" value="Glu_tRNA_reductase"/>
    <property type="match status" value="1"/>
</dbReference>
<dbReference type="GO" id="GO:0050661">
    <property type="term" value="F:NADP binding"/>
    <property type="evidence" value="ECO:0007669"/>
    <property type="project" value="InterPro"/>
</dbReference>
<feature type="site" description="Important for activity" evidence="9 13">
    <location>
        <position position="99"/>
    </location>
</feature>
<dbReference type="PROSITE" id="PS00747">
    <property type="entry name" value="GLUTR"/>
    <property type="match status" value="1"/>
</dbReference>
<comment type="domain">
    <text evidence="9">Possesses an unusual extended V-shaped dimeric structure with each monomer consisting of three distinct domains arranged along a curved 'spinal' alpha-helix. The N-terminal catalytic domain specifically recognizes the glutamate moiety of the substrate. The second domain is the NADPH-binding domain, and the third C-terminal domain is responsible for dimerization.</text>
</comment>
<feature type="binding site" evidence="9 11">
    <location>
        <position position="109"/>
    </location>
    <ligand>
        <name>substrate</name>
    </ligand>
</feature>
<evidence type="ECO:0000256" key="8">
    <source>
        <dbReference type="ARBA" id="ARBA00068659"/>
    </source>
</evidence>
<evidence type="ECO:0000256" key="2">
    <source>
        <dbReference type="ARBA" id="ARBA00005916"/>
    </source>
</evidence>
<dbReference type="Pfam" id="PF01488">
    <property type="entry name" value="Shikimate_DH"/>
    <property type="match status" value="1"/>
</dbReference>
<evidence type="ECO:0000259" key="16">
    <source>
        <dbReference type="Pfam" id="PF01488"/>
    </source>
</evidence>
<feature type="domain" description="Quinate/shikimate 5-dehydrogenase/glutamyl-tRNA reductase" evidence="16">
    <location>
        <begin position="171"/>
        <end position="310"/>
    </location>
</feature>
<comment type="function">
    <text evidence="9">Catalyzes the NADPH-dependent reduction of glutamyl-tRNA(Glu) to glutamate 1-semialdehyde (GSA).</text>
</comment>
<feature type="domain" description="Tetrapyrrole biosynthesis glutamyl-tRNA reductase dimerisation" evidence="15">
    <location>
        <begin position="325"/>
        <end position="418"/>
    </location>
</feature>
<evidence type="ECO:0000256" key="6">
    <source>
        <dbReference type="ARBA" id="ARBA00023244"/>
    </source>
</evidence>
<dbReference type="FunFam" id="3.40.50.720:FF:000031">
    <property type="entry name" value="Glutamyl-tRNA reductase"/>
    <property type="match status" value="1"/>
</dbReference>
<dbReference type="InterPro" id="IPR036453">
    <property type="entry name" value="GluRdtase_dimer_dom_sf"/>
</dbReference>
<evidence type="ECO:0000256" key="1">
    <source>
        <dbReference type="ARBA" id="ARBA00005059"/>
    </source>
</evidence>
<feature type="binding site" evidence="9 11">
    <location>
        <begin position="114"/>
        <end position="116"/>
    </location>
    <ligand>
        <name>substrate</name>
    </ligand>
</feature>
<dbReference type="InterPro" id="IPR000343">
    <property type="entry name" value="4pyrrol_synth_GluRdtase"/>
</dbReference>
<feature type="binding site" evidence="9 12">
    <location>
        <begin position="189"/>
        <end position="194"/>
    </location>
    <ligand>
        <name>NADP(+)</name>
        <dbReference type="ChEBI" id="CHEBI:58349"/>
    </ligand>
</feature>
<comment type="subunit">
    <text evidence="9">Homodimer.</text>
</comment>
<evidence type="ECO:0000256" key="3">
    <source>
        <dbReference type="ARBA" id="ARBA00012970"/>
    </source>
</evidence>
<dbReference type="UniPathway" id="UPA00251">
    <property type="reaction ID" value="UER00316"/>
</dbReference>
<dbReference type="PANTHER" id="PTHR43013">
    <property type="entry name" value="GLUTAMYL-TRNA REDUCTASE"/>
    <property type="match status" value="1"/>
</dbReference>
<dbReference type="InterPro" id="IPR015896">
    <property type="entry name" value="4pyrrol_synth_GluRdtase_dimer"/>
</dbReference>
<evidence type="ECO:0000259" key="17">
    <source>
        <dbReference type="Pfam" id="PF05201"/>
    </source>
</evidence>
<dbReference type="Pfam" id="PF05201">
    <property type="entry name" value="GlutR_N"/>
    <property type="match status" value="1"/>
</dbReference>
<sequence length="427" mass="45852">MSHLHLLGLNHKTAPVEVRERFAVPAAHLGHALSYVKAVPGIKEAAIISTCNRVEIYAFGDAKAGAKLRDSMISYHPFGAARGLENHLHYSQDESAARHLFEVSSGLDSLVLGEAEILGQVKIALESAKNHGAAGAVLDELLRRSIACGKRARSETGISRGALSVGAAAVELAKQIFGSLKGHTVLILGAGKMSGRVAQCLVSSGAHRVLVANRTLERAQELAREFNDEGAGAEAVGWDEFPEKLAQADIVIASTRAPHYVVTREQIALASKKRRRSLLLIDIAVPRDIEPTCNEISDVFLFDIDDLQRVVEEGRKSRANEILRVENIISQEVSAWTKWLGASDVQPVMASLARRTAQIRDAETEIALAKLSHLSDKDRAQVEALARALAGKLMHAPLSHLRNGGAGDGDALRRAFGLDAAGGETEN</sequence>
<feature type="active site" description="Nucleophile" evidence="9 10">
    <location>
        <position position="51"/>
    </location>
</feature>
<dbReference type="CDD" id="cd05213">
    <property type="entry name" value="NAD_bind_Glutamyl_tRNA_reduct"/>
    <property type="match status" value="1"/>
</dbReference>
<dbReference type="SUPFAM" id="SSF51735">
    <property type="entry name" value="NAD(P)-binding Rossmann-fold domains"/>
    <property type="match status" value="1"/>
</dbReference>
<dbReference type="InterPro" id="IPR036343">
    <property type="entry name" value="GluRdtase_N_sf"/>
</dbReference>
<dbReference type="Gene3D" id="3.40.50.720">
    <property type="entry name" value="NAD(P)-binding Rossmann-like Domain"/>
    <property type="match status" value="1"/>
</dbReference>
<feature type="binding site" evidence="9 11">
    <location>
        <begin position="50"/>
        <end position="53"/>
    </location>
    <ligand>
        <name>substrate</name>
    </ligand>
</feature>
<comment type="catalytic activity">
    <reaction evidence="7 9 14">
        <text>(S)-4-amino-5-oxopentanoate + tRNA(Glu) + NADP(+) = L-glutamyl-tRNA(Glu) + NADPH + H(+)</text>
        <dbReference type="Rhea" id="RHEA:12344"/>
        <dbReference type="Rhea" id="RHEA-COMP:9663"/>
        <dbReference type="Rhea" id="RHEA-COMP:9680"/>
        <dbReference type="ChEBI" id="CHEBI:15378"/>
        <dbReference type="ChEBI" id="CHEBI:57501"/>
        <dbReference type="ChEBI" id="CHEBI:57783"/>
        <dbReference type="ChEBI" id="CHEBI:58349"/>
        <dbReference type="ChEBI" id="CHEBI:78442"/>
        <dbReference type="ChEBI" id="CHEBI:78520"/>
        <dbReference type="EC" id="1.2.1.70"/>
    </reaction>
</comment>
<dbReference type="Proteomes" id="UP000237684">
    <property type="component" value="Unassembled WGS sequence"/>
</dbReference>
<dbReference type="EC" id="1.2.1.70" evidence="3 9"/>
<keyword evidence="19" id="KW-1185">Reference proteome</keyword>
<comment type="caution">
    <text evidence="18">The sequence shown here is derived from an EMBL/GenBank/DDBJ whole genome shotgun (WGS) entry which is preliminary data.</text>
</comment>
<dbReference type="InterPro" id="IPR015895">
    <property type="entry name" value="4pyrrol_synth_GluRdtase_N"/>
</dbReference>
<dbReference type="PANTHER" id="PTHR43013:SF1">
    <property type="entry name" value="GLUTAMYL-TRNA REDUCTASE"/>
    <property type="match status" value="1"/>
</dbReference>
<dbReference type="FunCoup" id="A0A2S8SRP9">
    <property type="interactions" value="354"/>
</dbReference>
<dbReference type="SUPFAM" id="SSF69742">
    <property type="entry name" value="Glutamyl tRNA-reductase catalytic, N-terminal domain"/>
    <property type="match status" value="1"/>
</dbReference>